<protein>
    <submittedName>
        <fullName evidence="2">ABC transporter substrate-binding protein</fullName>
    </submittedName>
</protein>
<comment type="caution">
    <text evidence="2">The sequence shown here is derived from an EMBL/GenBank/DDBJ whole genome shotgun (WGS) entry which is preliminary data.</text>
</comment>
<dbReference type="Proteomes" id="UP000224563">
    <property type="component" value="Unassembled WGS sequence"/>
</dbReference>
<reference evidence="2 3" key="2">
    <citation type="submission" date="2017-10" db="EMBL/GenBank/DDBJ databases">
        <authorList>
            <person name="Banno H."/>
            <person name="Chua N.-H."/>
        </authorList>
    </citation>
    <scope>NUCLEOTIDE SEQUENCE [LARGE SCALE GENOMIC DNA]</scope>
    <source>
        <strain evidence="2 3">JK623</strain>
    </source>
</reference>
<feature type="signal peptide" evidence="1">
    <location>
        <begin position="1"/>
        <end position="32"/>
    </location>
</feature>
<evidence type="ECO:0000313" key="2">
    <source>
        <dbReference type="EMBL" id="PHU37913.1"/>
    </source>
</evidence>
<dbReference type="Pfam" id="PF01547">
    <property type="entry name" value="SBP_bac_1"/>
    <property type="match status" value="1"/>
</dbReference>
<reference evidence="2 3" key="1">
    <citation type="submission" date="2017-10" db="EMBL/GenBank/DDBJ databases">
        <title>Resolving the taxonomy of Roseburia spp., Eubacterium rectale and Agathobacter spp. through phylogenomic analysis.</title>
        <authorList>
            <person name="Sheridan P.O."/>
            <person name="Walker A.W."/>
            <person name="Duncan S.H."/>
            <person name="Scott K.P."/>
            <person name="Toole P.W.O."/>
            <person name="Luis P."/>
            <person name="Flint H.J."/>
        </authorList>
    </citation>
    <scope>NUCLEOTIDE SEQUENCE [LARGE SCALE GENOMIC DNA]</scope>
    <source>
        <strain evidence="2 3">JK623</strain>
    </source>
</reference>
<sequence length="549" mass="63152">MTKSFVFGSNRKIKIIAGLLAGIMLTGCGASATGQSQTTEKGTEVEANAPAWQKYADDPITLDWYVNYSWFVTGWGENLVSKKITEETGVSLNFITPLGTEEEKLNALISSDTLPDVITLGWWEPQYLDMIRNGQVYALNELADQYDPYFYQVADSQVVDWFTMPDGNVYGYPNSSITPQDVEENDNITSNQTFLVRKDIYEAIGSPDMSTPEGFHNAVKKAAQMFPEVDGKDLIPVGAHVFNETGCTSFDQYLLNFLAVPYEKDGQYYDRYSDPEYHIWLKMFRQMYQEGYLKDDIFVDSRIQTSEKLSEGRYFCLMYQWTDVQDQQKILYSKDPNSIYIAVEGPRNSKRDDPILATGGINGWTVTLVSKNCEHPERAIAFIDYLLSEYGQMRTSLGVEGETYDIIDGKYVVRPDVQKLLNTDREKYDKLYGAASTYWMLQDTIMEKKWTSGFQEPIKQMADWTMQYATYLGQYDIFVDSESEVGLAKERTDKLWGVTIKQLLLAESDEEFDEIFEQYRKERDKMGWSLLMEESTRQMNENKKRLGME</sequence>
<dbReference type="PANTHER" id="PTHR43649">
    <property type="entry name" value="ARABINOSE-BINDING PROTEIN-RELATED"/>
    <property type="match status" value="1"/>
</dbReference>
<accession>A0A2G3E4B1</accession>
<organism evidence="2 3">
    <name type="scientific">Agathobacter ruminis</name>
    <dbReference type="NCBI Taxonomy" id="1712665"/>
    <lineage>
        <taxon>Bacteria</taxon>
        <taxon>Bacillati</taxon>
        <taxon>Bacillota</taxon>
        <taxon>Clostridia</taxon>
        <taxon>Lachnospirales</taxon>
        <taxon>Lachnospiraceae</taxon>
        <taxon>Agathobacter</taxon>
    </lineage>
</organism>
<dbReference type="SUPFAM" id="SSF53850">
    <property type="entry name" value="Periplasmic binding protein-like II"/>
    <property type="match status" value="1"/>
</dbReference>
<evidence type="ECO:0000256" key="1">
    <source>
        <dbReference type="SAM" id="SignalP"/>
    </source>
</evidence>
<gene>
    <name evidence="2" type="ORF">CSX02_05395</name>
</gene>
<keyword evidence="1" id="KW-0732">Signal</keyword>
<keyword evidence="3" id="KW-1185">Reference proteome</keyword>
<dbReference type="RefSeq" id="WP_099385908.1">
    <property type="nucleotide sequence ID" value="NZ_JANSWH010000094.1"/>
</dbReference>
<dbReference type="Gene3D" id="3.40.190.10">
    <property type="entry name" value="Periplasmic binding protein-like II"/>
    <property type="match status" value="2"/>
</dbReference>
<dbReference type="PROSITE" id="PS51257">
    <property type="entry name" value="PROKAR_LIPOPROTEIN"/>
    <property type="match status" value="1"/>
</dbReference>
<dbReference type="PANTHER" id="PTHR43649:SF17">
    <property type="entry name" value="ABC TRANSPORTER SOLUTE BINDING PROTEIN-SUGAR TRANSPORT"/>
    <property type="match status" value="1"/>
</dbReference>
<proteinExistence type="predicted"/>
<dbReference type="EMBL" id="PDYG01000023">
    <property type="protein sequence ID" value="PHU37913.1"/>
    <property type="molecule type" value="Genomic_DNA"/>
</dbReference>
<name>A0A2G3E4B1_9FIRM</name>
<dbReference type="InterPro" id="IPR050490">
    <property type="entry name" value="Bact_solute-bd_prot1"/>
</dbReference>
<dbReference type="AlphaFoldDB" id="A0A2G3E4B1"/>
<dbReference type="InterPro" id="IPR006059">
    <property type="entry name" value="SBP"/>
</dbReference>
<evidence type="ECO:0000313" key="3">
    <source>
        <dbReference type="Proteomes" id="UP000224563"/>
    </source>
</evidence>
<feature type="chain" id="PRO_5013552050" evidence="1">
    <location>
        <begin position="33"/>
        <end position="549"/>
    </location>
</feature>